<dbReference type="GeneID" id="19275329"/>
<evidence type="ECO:0000313" key="2">
    <source>
        <dbReference type="Proteomes" id="UP000030651"/>
    </source>
</evidence>
<gene>
    <name evidence="1" type="ORF">PFICI_10316</name>
</gene>
<name>W3WWU6_PESFW</name>
<dbReference type="EMBL" id="KI912115">
    <property type="protein sequence ID" value="ETS78254.1"/>
    <property type="molecule type" value="Genomic_DNA"/>
</dbReference>
<accession>W3WWU6</accession>
<dbReference type="HOGENOM" id="CLU_578854_0_0_1"/>
<evidence type="ECO:0008006" key="3">
    <source>
        <dbReference type="Google" id="ProtNLM"/>
    </source>
</evidence>
<dbReference type="InterPro" id="IPR011009">
    <property type="entry name" value="Kinase-like_dom_sf"/>
</dbReference>
<sequence>MAGDADDFDDIYDGIFLPLPVVDPSQVRQRVAQSMIRRAKFRNSLIGRFRTHLRSNAFKQKVKTEEIRSDVSAYFTTRHRMRYLKTMRSTSSVGGGGASLFAQLNEDGTERRRLVIKYSVDEGRGQNEAEWLENFARVDHIVNLVRLGEPTKNNSGGGSIPKVPGAFPDPGDKEIEETQTWSTNIYLPMMVLEYMAGGDLNDVRQRCREQDVLPPDRFLWALALCLMRACIGMAHHNTMVRGEKEEIPKSTFEHMNIAHGSMDLSQVLVGPLISDDDEHGLIPIFKLCGFGYTTTLDKDLGLDAVAENMRGIGRIIETLASPQSNDLEEDTGLLSLQSWDYSNYYGESVITHVHDDFTDSDIISPTLQWLVAQQMAEDLDNVPNLSHCLKECVDTVDRYARMTYKQTAKNRTEVIKDFVRDVVLNAPVFQPMVKEPQSTGIAERLPGIMESTMMMMQRIRLEDNAFRGPAPP</sequence>
<dbReference type="InParanoid" id="W3WWU6"/>
<keyword evidence="2" id="KW-1185">Reference proteome</keyword>
<dbReference type="RefSeq" id="XP_007837088.1">
    <property type="nucleotide sequence ID" value="XM_007838897.1"/>
</dbReference>
<dbReference type="AlphaFoldDB" id="W3WWU6"/>
<dbReference type="OrthoDB" id="4765118at2759"/>
<reference evidence="2" key="1">
    <citation type="journal article" date="2015" name="BMC Genomics">
        <title>Genomic and transcriptomic analysis of the endophytic fungus Pestalotiopsis fici reveals its lifestyle and high potential for synthesis of natural products.</title>
        <authorList>
            <person name="Wang X."/>
            <person name="Zhang X."/>
            <person name="Liu L."/>
            <person name="Xiang M."/>
            <person name="Wang W."/>
            <person name="Sun X."/>
            <person name="Che Y."/>
            <person name="Guo L."/>
            <person name="Liu G."/>
            <person name="Guo L."/>
            <person name="Wang C."/>
            <person name="Yin W.B."/>
            <person name="Stadler M."/>
            <person name="Zhang X."/>
            <person name="Liu X."/>
        </authorList>
    </citation>
    <scope>NUCLEOTIDE SEQUENCE [LARGE SCALE GENOMIC DNA]</scope>
    <source>
        <strain evidence="2">W106-1 / CGMCC3.15140</strain>
    </source>
</reference>
<proteinExistence type="predicted"/>
<protein>
    <recommendedName>
        <fullName evidence="3">Protein kinase domain-containing protein</fullName>
    </recommendedName>
</protein>
<dbReference type="Proteomes" id="UP000030651">
    <property type="component" value="Unassembled WGS sequence"/>
</dbReference>
<organism evidence="1 2">
    <name type="scientific">Pestalotiopsis fici (strain W106-1 / CGMCC3.15140)</name>
    <dbReference type="NCBI Taxonomy" id="1229662"/>
    <lineage>
        <taxon>Eukaryota</taxon>
        <taxon>Fungi</taxon>
        <taxon>Dikarya</taxon>
        <taxon>Ascomycota</taxon>
        <taxon>Pezizomycotina</taxon>
        <taxon>Sordariomycetes</taxon>
        <taxon>Xylariomycetidae</taxon>
        <taxon>Amphisphaeriales</taxon>
        <taxon>Sporocadaceae</taxon>
        <taxon>Pestalotiopsis</taxon>
    </lineage>
</organism>
<dbReference type="SUPFAM" id="SSF56112">
    <property type="entry name" value="Protein kinase-like (PK-like)"/>
    <property type="match status" value="1"/>
</dbReference>
<evidence type="ECO:0000313" key="1">
    <source>
        <dbReference type="EMBL" id="ETS78254.1"/>
    </source>
</evidence>
<dbReference type="KEGG" id="pfy:PFICI_10316"/>